<sequence length="182" mass="19229">AWHEVCLGAYTGHNLPDGMEPGLKEGAFYDPTNFTFPAGCYICEVEVDPDTGTTEIIQFVAADDFGRVINPMIVEGQVHGGLAQGIGQALLEGAHYDETGQLVTASYMDYAMPRAWDLPMFQVSTTETLCPGNPLGMKGCGEAGAIGSPPAVINAITDAIGNNDLTMPATPQKVWKALHAVA</sequence>
<dbReference type="PANTHER" id="PTHR11908">
    <property type="entry name" value="XANTHINE DEHYDROGENASE"/>
    <property type="match status" value="1"/>
</dbReference>
<dbReference type="InterPro" id="IPR016208">
    <property type="entry name" value="Ald_Oxase/xanthine_DH-like"/>
</dbReference>
<keyword evidence="4" id="KW-1185">Reference proteome</keyword>
<feature type="domain" description="Aldehyde oxidase/xanthine dehydrogenase second molybdopterin binding" evidence="2">
    <location>
        <begin position="2"/>
        <end position="119"/>
    </location>
</feature>
<dbReference type="InterPro" id="IPR046867">
    <property type="entry name" value="AldOxase/xan_DH_MoCoBD2"/>
</dbReference>
<dbReference type="Proteomes" id="UP001155220">
    <property type="component" value="Unassembled WGS sequence"/>
</dbReference>
<evidence type="ECO:0000313" key="3">
    <source>
        <dbReference type="EMBL" id="MCP3054370.1"/>
    </source>
</evidence>
<dbReference type="SUPFAM" id="SSF56003">
    <property type="entry name" value="Molybdenum cofactor-binding domain"/>
    <property type="match status" value="1"/>
</dbReference>
<dbReference type="EMBL" id="JALHBS010000026">
    <property type="protein sequence ID" value="MCP3054370.1"/>
    <property type="molecule type" value="Genomic_DNA"/>
</dbReference>
<protein>
    <submittedName>
        <fullName evidence="3">Molybdopterin-dependent oxidoreductase</fullName>
    </submittedName>
</protein>
<name>A0A9X2KEK7_9HYPH</name>
<dbReference type="InterPro" id="IPR037165">
    <property type="entry name" value="AldOxase/xan_DH_Mopterin-bd_sf"/>
</dbReference>
<keyword evidence="1" id="KW-0500">Molybdenum</keyword>
<proteinExistence type="predicted"/>
<accession>A0A9X2KEK7</accession>
<reference evidence="3" key="1">
    <citation type="submission" date="2022-03" db="EMBL/GenBank/DDBJ databases">
        <title>Aurantimonas Liuensis sp. Nov., isolated from the hadal seawater of the Mariana Trench.</title>
        <authorList>
            <person name="Liu R."/>
        </authorList>
    </citation>
    <scope>NUCLEOTIDE SEQUENCE</scope>
    <source>
        <strain evidence="3">LRZ36</strain>
    </source>
</reference>
<dbReference type="AlphaFoldDB" id="A0A9X2KEK7"/>
<dbReference type="Pfam" id="PF20256">
    <property type="entry name" value="MoCoBD_2"/>
    <property type="match status" value="1"/>
</dbReference>
<dbReference type="GO" id="GO:0005506">
    <property type="term" value="F:iron ion binding"/>
    <property type="evidence" value="ECO:0007669"/>
    <property type="project" value="InterPro"/>
</dbReference>
<evidence type="ECO:0000256" key="1">
    <source>
        <dbReference type="ARBA" id="ARBA00022505"/>
    </source>
</evidence>
<comment type="caution">
    <text evidence="3">The sequence shown here is derived from an EMBL/GenBank/DDBJ whole genome shotgun (WGS) entry which is preliminary data.</text>
</comment>
<feature type="non-terminal residue" evidence="3">
    <location>
        <position position="1"/>
    </location>
</feature>
<dbReference type="Gene3D" id="3.30.365.10">
    <property type="entry name" value="Aldehyde oxidase/xanthine dehydrogenase, molybdopterin binding domain"/>
    <property type="match status" value="1"/>
</dbReference>
<evidence type="ECO:0000313" key="4">
    <source>
        <dbReference type="Proteomes" id="UP001155220"/>
    </source>
</evidence>
<organism evidence="3 4">
    <name type="scientific">Aurantimonas marianensis</name>
    <dbReference type="NCBI Taxonomy" id="2920428"/>
    <lineage>
        <taxon>Bacteria</taxon>
        <taxon>Pseudomonadati</taxon>
        <taxon>Pseudomonadota</taxon>
        <taxon>Alphaproteobacteria</taxon>
        <taxon>Hyphomicrobiales</taxon>
        <taxon>Aurantimonadaceae</taxon>
        <taxon>Aurantimonas</taxon>
    </lineage>
</organism>
<dbReference type="RefSeq" id="WP_253963249.1">
    <property type="nucleotide sequence ID" value="NZ_JALHBS010000026.1"/>
</dbReference>
<gene>
    <name evidence="3" type="ORF">MJ956_04320</name>
</gene>
<dbReference type="GO" id="GO:0016491">
    <property type="term" value="F:oxidoreductase activity"/>
    <property type="evidence" value="ECO:0007669"/>
    <property type="project" value="InterPro"/>
</dbReference>
<dbReference type="PANTHER" id="PTHR11908:SF132">
    <property type="entry name" value="ALDEHYDE OXIDASE 1-RELATED"/>
    <property type="match status" value="1"/>
</dbReference>
<evidence type="ECO:0000259" key="2">
    <source>
        <dbReference type="Pfam" id="PF20256"/>
    </source>
</evidence>